<evidence type="ECO:0000256" key="3">
    <source>
        <dbReference type="ARBA" id="ARBA00023274"/>
    </source>
</evidence>
<evidence type="ECO:0000313" key="8">
    <source>
        <dbReference type="Proteomes" id="UP000614410"/>
    </source>
</evidence>
<evidence type="ECO:0000256" key="2">
    <source>
        <dbReference type="ARBA" id="ARBA00022980"/>
    </source>
</evidence>
<dbReference type="GO" id="GO:0019843">
    <property type="term" value="F:rRNA binding"/>
    <property type="evidence" value="ECO:0007669"/>
    <property type="project" value="UniProtKB-UniRule"/>
</dbReference>
<feature type="region of interest" description="Disordered" evidence="6">
    <location>
        <begin position="43"/>
        <end position="78"/>
    </location>
</feature>
<dbReference type="GO" id="GO:0005840">
    <property type="term" value="C:ribosome"/>
    <property type="evidence" value="ECO:0007669"/>
    <property type="project" value="UniProtKB-KW"/>
</dbReference>
<proteinExistence type="inferred from homology"/>
<comment type="function">
    <text evidence="5">Forms part of the polypeptide exit tunnel.</text>
</comment>
<dbReference type="GO" id="GO:1990904">
    <property type="term" value="C:ribonucleoprotein complex"/>
    <property type="evidence" value="ECO:0007669"/>
    <property type="project" value="UniProtKB-KW"/>
</dbReference>
<dbReference type="PANTHER" id="PTHR10746">
    <property type="entry name" value="50S RIBOSOMAL PROTEIN L4"/>
    <property type="match status" value="1"/>
</dbReference>
<accession>A0A934KG81</accession>
<organism evidence="7 8">
    <name type="scientific">Candidatus Amunia macphersoniae</name>
    <dbReference type="NCBI Taxonomy" id="3127014"/>
    <lineage>
        <taxon>Bacteria</taxon>
        <taxon>Bacillati</taxon>
        <taxon>Candidatus Dormiibacterota</taxon>
        <taxon>Candidatus Dormibacteria</taxon>
        <taxon>Candidatus Aeolococcales</taxon>
        <taxon>Candidatus Aeolococcaceae</taxon>
        <taxon>Candidatus Amunia</taxon>
    </lineage>
</organism>
<evidence type="ECO:0000256" key="5">
    <source>
        <dbReference type="HAMAP-Rule" id="MF_01328"/>
    </source>
</evidence>
<comment type="function">
    <text evidence="5">One of the primary rRNA binding proteins, this protein initially binds near the 5'-end of the 23S rRNA. It is important during the early stages of 50S assembly. It makes multiple contacts with different domains of the 23S rRNA in the assembled 50S subunit and ribosome.</text>
</comment>
<name>A0A934KG81_9BACT</name>
<evidence type="ECO:0000256" key="1">
    <source>
        <dbReference type="ARBA" id="ARBA00010528"/>
    </source>
</evidence>
<dbReference type="InterPro" id="IPR023574">
    <property type="entry name" value="Ribosomal_uL4_dom_sf"/>
</dbReference>
<evidence type="ECO:0000256" key="4">
    <source>
        <dbReference type="ARBA" id="ARBA00035244"/>
    </source>
</evidence>
<dbReference type="HAMAP" id="MF_01328_B">
    <property type="entry name" value="Ribosomal_uL4_B"/>
    <property type="match status" value="1"/>
</dbReference>
<keyword evidence="5" id="KW-0694">RNA-binding</keyword>
<dbReference type="InterPro" id="IPR002136">
    <property type="entry name" value="Ribosomal_uL4"/>
</dbReference>
<evidence type="ECO:0000256" key="6">
    <source>
        <dbReference type="SAM" id="MobiDB-lite"/>
    </source>
</evidence>
<sequence length="207" mass="22468">MASVNVVDHTGATTGEVELSEAIFGGPVNTAVMHQALLRQLANARQGTHDTKTRTEVRGGGKKPWRQKGTGRARQGSIRAPQWAGGGIVFGPTPRSYRQEMPRKQRRLALRSALAAKAQDGHISVLGSFELEAPRTRAVVDLLRTIEAGARVLVVLGSHNESLERSARNLPEVKVILASNLSVRDLLTADTVLMTRDALEHVEEAWS</sequence>
<comment type="similarity">
    <text evidence="1 5">Belongs to the universal ribosomal protein uL4 family.</text>
</comment>
<dbReference type="SUPFAM" id="SSF52166">
    <property type="entry name" value="Ribosomal protein L4"/>
    <property type="match status" value="1"/>
</dbReference>
<comment type="caution">
    <text evidence="7">The sequence shown here is derived from an EMBL/GenBank/DDBJ whole genome shotgun (WGS) entry which is preliminary data.</text>
</comment>
<dbReference type="EMBL" id="JAEKNN010000054">
    <property type="protein sequence ID" value="MBJ7609974.1"/>
    <property type="molecule type" value="Genomic_DNA"/>
</dbReference>
<comment type="subunit">
    <text evidence="5">Part of the 50S ribosomal subunit.</text>
</comment>
<dbReference type="PANTHER" id="PTHR10746:SF6">
    <property type="entry name" value="LARGE RIBOSOMAL SUBUNIT PROTEIN UL4M"/>
    <property type="match status" value="1"/>
</dbReference>
<feature type="compositionally biased region" description="Basic and acidic residues" evidence="6">
    <location>
        <begin position="47"/>
        <end position="59"/>
    </location>
</feature>
<feature type="compositionally biased region" description="Basic residues" evidence="6">
    <location>
        <begin position="60"/>
        <end position="71"/>
    </location>
</feature>
<keyword evidence="3 5" id="KW-0687">Ribonucleoprotein</keyword>
<dbReference type="AlphaFoldDB" id="A0A934KG81"/>
<keyword evidence="5" id="KW-0699">rRNA-binding</keyword>
<dbReference type="Proteomes" id="UP000614410">
    <property type="component" value="Unassembled WGS sequence"/>
</dbReference>
<dbReference type="GO" id="GO:0006412">
    <property type="term" value="P:translation"/>
    <property type="evidence" value="ECO:0007669"/>
    <property type="project" value="UniProtKB-UniRule"/>
</dbReference>
<dbReference type="InterPro" id="IPR013005">
    <property type="entry name" value="Ribosomal_uL4-like"/>
</dbReference>
<dbReference type="Gene3D" id="3.40.1370.10">
    <property type="match status" value="1"/>
</dbReference>
<reference evidence="7 8" key="1">
    <citation type="submission" date="2020-10" db="EMBL/GenBank/DDBJ databases">
        <title>Ca. Dormibacterota MAGs.</title>
        <authorList>
            <person name="Montgomery K."/>
        </authorList>
    </citation>
    <scope>NUCLEOTIDE SEQUENCE [LARGE SCALE GENOMIC DNA]</scope>
    <source>
        <strain evidence="7">Mitchell_Peninsula_5</strain>
    </source>
</reference>
<protein>
    <recommendedName>
        <fullName evidence="4 5">Large ribosomal subunit protein uL4</fullName>
    </recommendedName>
</protein>
<gene>
    <name evidence="5 7" type="primary">rplD</name>
    <name evidence="7" type="ORF">JF887_11185</name>
</gene>
<dbReference type="GO" id="GO:0003735">
    <property type="term" value="F:structural constituent of ribosome"/>
    <property type="evidence" value="ECO:0007669"/>
    <property type="project" value="InterPro"/>
</dbReference>
<dbReference type="NCBIfam" id="TIGR03953">
    <property type="entry name" value="rplD_bact"/>
    <property type="match status" value="1"/>
</dbReference>
<keyword evidence="2 5" id="KW-0689">Ribosomal protein</keyword>
<evidence type="ECO:0000313" key="7">
    <source>
        <dbReference type="EMBL" id="MBJ7609974.1"/>
    </source>
</evidence>
<dbReference type="Pfam" id="PF00573">
    <property type="entry name" value="Ribosomal_L4"/>
    <property type="match status" value="1"/>
</dbReference>